<proteinExistence type="predicted"/>
<name>A0AAD7HFV0_9AGAR</name>
<feature type="region of interest" description="Disordered" evidence="1">
    <location>
        <begin position="169"/>
        <end position="216"/>
    </location>
</feature>
<comment type="caution">
    <text evidence="2">The sequence shown here is derived from an EMBL/GenBank/DDBJ whole genome shotgun (WGS) entry which is preliminary data.</text>
</comment>
<evidence type="ECO:0000256" key="1">
    <source>
        <dbReference type="SAM" id="MobiDB-lite"/>
    </source>
</evidence>
<evidence type="ECO:0000313" key="2">
    <source>
        <dbReference type="EMBL" id="KAJ7719840.1"/>
    </source>
</evidence>
<dbReference type="AlphaFoldDB" id="A0AAD7HFV0"/>
<reference evidence="2" key="1">
    <citation type="submission" date="2023-03" db="EMBL/GenBank/DDBJ databases">
        <title>Massive genome expansion in bonnet fungi (Mycena s.s.) driven by repeated elements and novel gene families across ecological guilds.</title>
        <authorList>
            <consortium name="Lawrence Berkeley National Laboratory"/>
            <person name="Harder C.B."/>
            <person name="Miyauchi S."/>
            <person name="Viragh M."/>
            <person name="Kuo A."/>
            <person name="Thoen E."/>
            <person name="Andreopoulos B."/>
            <person name="Lu D."/>
            <person name="Skrede I."/>
            <person name="Drula E."/>
            <person name="Henrissat B."/>
            <person name="Morin E."/>
            <person name="Kohler A."/>
            <person name="Barry K."/>
            <person name="LaButti K."/>
            <person name="Morin E."/>
            <person name="Salamov A."/>
            <person name="Lipzen A."/>
            <person name="Mereny Z."/>
            <person name="Hegedus B."/>
            <person name="Baldrian P."/>
            <person name="Stursova M."/>
            <person name="Weitz H."/>
            <person name="Taylor A."/>
            <person name="Grigoriev I.V."/>
            <person name="Nagy L.G."/>
            <person name="Martin F."/>
            <person name="Kauserud H."/>
        </authorList>
    </citation>
    <scope>NUCLEOTIDE SEQUENCE</scope>
    <source>
        <strain evidence="2">CBHHK182m</strain>
    </source>
</reference>
<protein>
    <submittedName>
        <fullName evidence="2">Uncharacterized protein</fullName>
    </submittedName>
</protein>
<dbReference type="EMBL" id="JARKIB010000247">
    <property type="protein sequence ID" value="KAJ7719840.1"/>
    <property type="molecule type" value="Genomic_DNA"/>
</dbReference>
<dbReference type="Proteomes" id="UP001215598">
    <property type="component" value="Unassembled WGS sequence"/>
</dbReference>
<organism evidence="2 3">
    <name type="scientific">Mycena metata</name>
    <dbReference type="NCBI Taxonomy" id="1033252"/>
    <lineage>
        <taxon>Eukaryota</taxon>
        <taxon>Fungi</taxon>
        <taxon>Dikarya</taxon>
        <taxon>Basidiomycota</taxon>
        <taxon>Agaricomycotina</taxon>
        <taxon>Agaricomycetes</taxon>
        <taxon>Agaricomycetidae</taxon>
        <taxon>Agaricales</taxon>
        <taxon>Marasmiineae</taxon>
        <taxon>Mycenaceae</taxon>
        <taxon>Mycena</taxon>
    </lineage>
</organism>
<sequence>MNILGEIIAGPGLYILASNVWERSTGLADGRAAEDASPDVPDQKPVHFRSFPTTVLRLRHDTIRGVHPILGAERVPPCMTRVGKERKAAVCALHRRPGGHDDELHYIPPLALTNGRARRMERQQKQWLCSRRSPAERRRIPSALAFFDSENAGNCPDVALTRNVRGASPVSRRRARHLSYGGQTRTKRAAFGESHEEKAPGSPVATRSGRAPRVNARDDGVEPVFADQDPFEAAPPAPSAPTRMLGPVDMMDIRVKRGGGEDESTKGPVNSCVSFSAVDLKCGASKVAEASNKLEAFGEVLTALVKRQDKMSESEWEKKGGKGGTRRLGGERELEKFPQAPSLLAGAGHLMHPEQGPPLPMIGAKNYACVGLNEFFTVQDEIFFPAEMKERFSSEKRNACNGALAAQAAGSGAETVESIWRSKAKKGNDRND</sequence>
<evidence type="ECO:0000313" key="3">
    <source>
        <dbReference type="Proteomes" id="UP001215598"/>
    </source>
</evidence>
<keyword evidence="3" id="KW-1185">Reference proteome</keyword>
<accession>A0AAD7HFV0</accession>
<gene>
    <name evidence="2" type="ORF">B0H16DRAFT_1700150</name>
</gene>
<feature type="region of interest" description="Disordered" evidence="1">
    <location>
        <begin position="408"/>
        <end position="432"/>
    </location>
</feature>